<keyword evidence="1" id="KW-0645">Protease</keyword>
<dbReference type="Proteomes" id="UP001268651">
    <property type="component" value="Unassembled WGS sequence"/>
</dbReference>
<protein>
    <submittedName>
        <fullName evidence="1">Membrane dipeptidase</fullName>
        <ecNumber evidence="1">3.4.13.-</ecNumber>
    </submittedName>
</protein>
<dbReference type="EMBL" id="JAWHTF010000001">
    <property type="protein sequence ID" value="MDU8885224.1"/>
    <property type="molecule type" value="Genomic_DNA"/>
</dbReference>
<accession>A0ABU3U4I4</accession>
<evidence type="ECO:0000313" key="1">
    <source>
        <dbReference type="EMBL" id="MDU8885224.1"/>
    </source>
</evidence>
<comment type="caution">
    <text evidence="1">The sequence shown here is derived from an EMBL/GenBank/DDBJ whole genome shotgun (WGS) entry which is preliminary data.</text>
</comment>
<dbReference type="RefSeq" id="WP_316661084.1">
    <property type="nucleotide sequence ID" value="NZ_JAWHTF010000001.1"/>
</dbReference>
<keyword evidence="2" id="KW-1185">Reference proteome</keyword>
<reference evidence="1 2" key="1">
    <citation type="submission" date="2023-10" db="EMBL/GenBank/DDBJ databases">
        <title>Marimonas sp. nov. isolated from tidal mud flat.</title>
        <authorList>
            <person name="Jaincy N.J."/>
            <person name="Srinivasan S."/>
            <person name="Lee S.-S."/>
        </authorList>
    </citation>
    <scope>NUCLEOTIDE SEQUENCE [LARGE SCALE GENOMIC DNA]</scope>
    <source>
        <strain evidence="1 2">MJ-SS3</strain>
    </source>
</reference>
<name>A0ABU3U4I4_9FLAO</name>
<dbReference type="Pfam" id="PF01244">
    <property type="entry name" value="Peptidase_M19"/>
    <property type="match status" value="1"/>
</dbReference>
<dbReference type="Gene3D" id="3.20.20.140">
    <property type="entry name" value="Metal-dependent hydrolases"/>
    <property type="match status" value="1"/>
</dbReference>
<dbReference type="GO" id="GO:0016805">
    <property type="term" value="F:dipeptidase activity"/>
    <property type="evidence" value="ECO:0007669"/>
    <property type="project" value="UniProtKB-KW"/>
</dbReference>
<sequence>MKQFQFADLHCHPTLKAFGKSFSKSKKSSSIWHYNPPNFFTKLIQKLTGITKFSQADFCTMTKGNIKIAFVSFYPFEKGFFKNSSLNNKIVAVIASFITSIGYKRVRYIQKHQNYFEDLIEEYIFLMNSKKTFNYKNEKFCWKFFTASESFTSSQENEVLVVPTIEGAHVFNSGLTEYGRQLNEREILNNIQKVKSLKYPPVFITFAHNFNNDFCGHAPSLEPLKGLVNQSKNLDIGFTTLGYKVIDQLLKGNSQNRILIDLKHMSLQSRLEYYRLLDTKYNNDIPIIVSHGAVTGRNLNGKSNSSLNPEYFANDTINFYDEELIYIARSKGMFAVQLDSKRLAPQNLIKKPLGNRNKDKALANSALIVWRQIQHVAEILDAAGLPAWETCCIGSDFDGTINPLNEIWTSEDFNKMANKLLEFASDYLKNPNTLTLVENKTINPEVLVSNFCIHNTCKFLNQRQEIDVRDYVFLS</sequence>
<dbReference type="SUPFAM" id="SSF51556">
    <property type="entry name" value="Metallo-dependent hydrolases"/>
    <property type="match status" value="1"/>
</dbReference>
<keyword evidence="1" id="KW-0224">Dipeptidase</keyword>
<proteinExistence type="predicted"/>
<dbReference type="InterPro" id="IPR008257">
    <property type="entry name" value="Pept_M19"/>
</dbReference>
<keyword evidence="1" id="KW-0378">Hydrolase</keyword>
<dbReference type="InterPro" id="IPR032466">
    <property type="entry name" value="Metal_Hydrolase"/>
</dbReference>
<evidence type="ECO:0000313" key="2">
    <source>
        <dbReference type="Proteomes" id="UP001268651"/>
    </source>
</evidence>
<dbReference type="EC" id="3.4.13.-" evidence="1"/>
<organism evidence="1 2">
    <name type="scientific">Gilvirhabdus luticola</name>
    <dbReference type="NCBI Taxonomy" id="3079858"/>
    <lineage>
        <taxon>Bacteria</taxon>
        <taxon>Pseudomonadati</taxon>
        <taxon>Bacteroidota</taxon>
        <taxon>Flavobacteriia</taxon>
        <taxon>Flavobacteriales</taxon>
        <taxon>Flavobacteriaceae</taxon>
        <taxon>Gilvirhabdus</taxon>
    </lineage>
</organism>
<gene>
    <name evidence="1" type="ORF">RXV94_03565</name>
</gene>